<proteinExistence type="predicted"/>
<dbReference type="Gene3D" id="3.40.630.30">
    <property type="match status" value="1"/>
</dbReference>
<dbReference type="RefSeq" id="WP_092834421.1">
    <property type="nucleotide sequence ID" value="NZ_FOVP01000003.1"/>
</dbReference>
<dbReference type="PANTHER" id="PTHR41368">
    <property type="entry name" value="PROTEIN YGHO"/>
    <property type="match status" value="1"/>
</dbReference>
<evidence type="ECO:0000313" key="2">
    <source>
        <dbReference type="Proteomes" id="UP000198599"/>
    </source>
</evidence>
<keyword evidence="2" id="KW-1185">Reference proteome</keyword>
<gene>
    <name evidence="1" type="ORF">SAMN04487859_103148</name>
</gene>
<dbReference type="SUPFAM" id="SSF55729">
    <property type="entry name" value="Acyl-CoA N-acyltransferases (Nat)"/>
    <property type="match status" value="1"/>
</dbReference>
<organism evidence="1 2">
    <name type="scientific">Roseovarius lutimaris</name>
    <dbReference type="NCBI Taxonomy" id="1005928"/>
    <lineage>
        <taxon>Bacteria</taxon>
        <taxon>Pseudomonadati</taxon>
        <taxon>Pseudomonadota</taxon>
        <taxon>Alphaproteobacteria</taxon>
        <taxon>Rhodobacterales</taxon>
        <taxon>Roseobacteraceae</taxon>
        <taxon>Roseovarius</taxon>
    </lineage>
</organism>
<dbReference type="InterPro" id="IPR016181">
    <property type="entry name" value="Acyl_CoA_acyltransferase"/>
</dbReference>
<reference evidence="2" key="1">
    <citation type="submission" date="2016-10" db="EMBL/GenBank/DDBJ databases">
        <authorList>
            <person name="Varghese N."/>
            <person name="Submissions S."/>
        </authorList>
    </citation>
    <scope>NUCLEOTIDE SEQUENCE [LARGE SCALE GENOMIC DNA]</scope>
    <source>
        <strain evidence="2">DSM 28463</strain>
    </source>
</reference>
<evidence type="ECO:0008006" key="3">
    <source>
        <dbReference type="Google" id="ProtNLM"/>
    </source>
</evidence>
<dbReference type="InterPro" id="IPR039968">
    <property type="entry name" value="BcerS-like"/>
</dbReference>
<accession>A0A1I4ZDP0</accession>
<sequence>MTQSTPPLSATSDITVSEATSRADRAAFVDLPYRAYRDVAHWRAPLRFERKAQLEAKHNPGLAKIDHALMLARRDGQVVGRIAAILNKGHLELYEDATGHFGFFDTLTPDADIAGALMAAAEDWVRARGMSRIAGPFSFSINEESGLLVDGFDTPPMMMMPHGRPDYAPTLEGLGFAKAMDLYAFLHEFDETYHIPPTVKRWKDAFDRDPALSIRPLDMKNFKSDIRLVMEIFNDAWLQNWGFVPFSADQITVMAQELKPLLRSESLWIAMINGEPAGFTFLFPDLNEIVDGLDGKILPFGWAQLLYRLKLRGPTRARLPLAGLRRKFHKTRRGMVAMAGCFEAAFAAQHAQGVRQVEASWILETNKDLLNLVDLYEMKRYKTYRVYEKTL</sequence>
<evidence type="ECO:0000313" key="1">
    <source>
        <dbReference type="EMBL" id="SFN48376.1"/>
    </source>
</evidence>
<dbReference type="OrthoDB" id="9806005at2"/>
<name>A0A1I4ZDP0_9RHOB</name>
<protein>
    <recommendedName>
        <fullName evidence="3">N-acetyltransferase domain-containing protein</fullName>
    </recommendedName>
</protein>
<dbReference type="PANTHER" id="PTHR41368:SF1">
    <property type="entry name" value="PROTEIN YGHO"/>
    <property type="match status" value="1"/>
</dbReference>
<dbReference type="STRING" id="1005928.SAMN04487859_103148"/>
<dbReference type="EMBL" id="FOVP01000003">
    <property type="protein sequence ID" value="SFN48376.1"/>
    <property type="molecule type" value="Genomic_DNA"/>
</dbReference>
<dbReference type="AlphaFoldDB" id="A0A1I4ZDP0"/>
<dbReference type="Proteomes" id="UP000198599">
    <property type="component" value="Unassembled WGS sequence"/>
</dbReference>